<dbReference type="PANTHER" id="PTHR13500">
    <property type="entry name" value="NUCLEOLAR PRERIBOSOMAL-ASSOCIATED PROTEIN 1"/>
    <property type="match status" value="1"/>
</dbReference>
<dbReference type="STRING" id="65357.A0A024G1M6"/>
<name>A0A024G1M6_9STRA</name>
<dbReference type="InterPro" id="IPR021714">
    <property type="entry name" value="URB1_N"/>
</dbReference>
<dbReference type="Pfam" id="PF16201">
    <property type="entry name" value="NopRA1"/>
    <property type="match status" value="1"/>
</dbReference>
<protein>
    <submittedName>
        <fullName evidence="4">Uncharacterized protein</fullName>
    </submittedName>
</protein>
<comment type="caution">
    <text evidence="4">The sequence shown here is derived from an EMBL/GenBank/DDBJ whole genome shotgun (WGS) entry which is preliminary data.</text>
</comment>
<evidence type="ECO:0000259" key="2">
    <source>
        <dbReference type="Pfam" id="PF11707"/>
    </source>
</evidence>
<sequence length="2082" mass="236101">MCVFAEMYRLHFDSFCVRWCWESVKVLGIDFANELNISCNTSTKSTKINTSVLHALLKLSPQGEPLMRIWPDPTAANTMTRWKNRESIATYLKIVRVFVDFSVQLPNNLTIIEPFATRLLQEKRASLNKFLTWSDKPILEYETLRLLASLCRVSDVTARECVRVMNLQSPIFQKLSARQMKGSTQDVQVREAFVDFVLTLAKCKEKSVYRFLMRENGLLSSLFRSLESDSDAVILRITLSMRQYVLDNTLLDLRAKRAVFNHVAIRKLVALMKLQDDSIQEESSNPAEPSQISRRYGSKCAYELLCYLFFERDEQTGVDTRSSPILYSLEPTRAFTFFLEKASNSNEMPPPSAEETQSVNMIKQLVGLISFSDLQSSQYLWCFIRELLGMYPSLLASCCQTWALSRQMEPRPTFQWFCSSCRIQALLVIPIQIPLDVSINTKWMTLVFPFSCKNEVSRGIQHTNRLIVYNVLGFLQAAFMRLQNVVDRVSSFSEQPDRIRESLAEELRLQLPSPEAVVSLLSRLSTDQNPCDQLLYARALSVFNYYSEWLHAHMKDVKVDLAKVLPLDLLAAGRSEKLSASEALLVGELLICLKTIDSCRLHFLLFDNQAKTSRFQQLLVFFATASNKLIASLAKKALHRLLVTSDAFGMVHRDEEIALWLTTLQIVSQCSHERALVCAAFIDRILHAVEADLFRYSHPISGSNMRREALSPATTALVEEMKKLTKEEILMNAFGLRVLFSLLMKTGTSKPLQSLLLSGDLSQSKNPPSLDSCDNVDREKKRRRHEKDKTQHRSQSGLLDHLITFCTKASPFDSRELFSRSCIMPPNITAELTQSAKLKQLAALAPSTASEVSFDRMLQNLEPQMLPTLLIIFRSNLELDAMQFASLLSYVQSIQQLGASNVQRPVSASGRFWSQMELPLLTRMLLFPKNKAGDRMRLVQTLAGQSNILFHQAIETCDQLLSWLEWNPIHPTDTTSICIDIIMHLFTRGIFQTSSREEVHTLREIVVRFQDIGKHECWQHSDSSIARKWRAAWTVMLALLSKLPDRFRMDLCSQQLIQSTTCVVPVTLVIAELYSDSIRWKWLGALLPERNGNQIGSITRLVKVVLVRSMHAICSESEPNSNESILKRLVFELSDITHFQTTSFTLIAQHVACCLDLIIRLSKSCQELCPTASPIVSAVMESEALHMAKTAQDEKLLEELFQKLLFILICQHGRASMHSIVWDHCIRLESRWKQSKIVVMQAVLRVFGYPAGSRPRCYLQKKVLPHCLSAILTEKGDISSPEFFFVKGFLNDLSNSAEIVSVSQLLGTHMHKYLVDICAWMTEKRVISGQAFGCFLYLNRWHHAHAASLSLVPGKNGVMYELLIQMGWRCIPQNCMYVDSVCLILDDLFAQSIISTRRPSRIDIESWNTCLLKSGSVLELRSAVSLYTRSIQVEASIIHPVQFESFRIIVNHNHFRAYLRAEKKTNSLTILQFLHATIPSDATDDTSIKRLFLGLCEIYSMSLSSFDRLTRVLLLRIEEITEHKLRIFWTQAFFLDTISFETECIDTPTPVAQLLFQEGSSITSIRSRSTIASFPFTRTLDTRQDLHLTLSHWNGSVMESFGMDDAKLDQIYDPATLFPVIVEFLARSELDIAAIIHHSLLALALRGLSSHDEAIRKHSFGIVACVHEALSADVDDKVLFGSKSARQIHLLLESLRITLASLQTNAIEKSAKNDSIPIIPALITNFMQDALVVLQRPTHVLYTSVNQFLLSRPMELDDVPMFYTLFAFNTKRAASAANLMHQQQERSWLLHFLRCGGIADDRDVTILLRRHVLSILMSSFQSWSLGHSENGKTQLWIVDILHQVLQNSSVGSQYLINKAALFQWLGVVISDLSACMVDYMHDELLEALIDLQLTALTIVSRPEHCLDDAEIVIANQAFQGIVSSFMVLSRFDPNVGKVRDATRKLLRTLAKLLERFPSVSSSMLTPLIPVLTTILQSLETNPSYLRPMDLGMAICSILEHVGFTKCAQRNDLRNFGVDQSATQWSKVTFLIIKTFLIDDIDIGKSILHTKLARAVNAFPQLRQCVIQSIQHNPADEISLDTA</sequence>
<feature type="region of interest" description="Disordered" evidence="1">
    <location>
        <begin position="759"/>
        <end position="795"/>
    </location>
</feature>
<dbReference type="GO" id="GO:0000463">
    <property type="term" value="P:maturation of LSU-rRNA from tricistronic rRNA transcript (SSU-rRNA, 5.8S rRNA, LSU-rRNA)"/>
    <property type="evidence" value="ECO:0007669"/>
    <property type="project" value="TreeGrafter"/>
</dbReference>
<dbReference type="OrthoDB" id="72892at2759"/>
<evidence type="ECO:0000256" key="1">
    <source>
        <dbReference type="SAM" id="MobiDB-lite"/>
    </source>
</evidence>
<dbReference type="PANTHER" id="PTHR13500:SF0">
    <property type="entry name" value="NUCLEOLAR PRE-RIBOSOMAL-ASSOCIATED PROTEIN 1"/>
    <property type="match status" value="1"/>
</dbReference>
<feature type="compositionally biased region" description="Basic residues" evidence="1">
    <location>
        <begin position="780"/>
        <end position="792"/>
    </location>
</feature>
<evidence type="ECO:0000313" key="5">
    <source>
        <dbReference type="Proteomes" id="UP000053237"/>
    </source>
</evidence>
<feature type="domain" description="URB1 N-terminal" evidence="2">
    <location>
        <begin position="102"/>
        <end position="418"/>
    </location>
</feature>
<reference evidence="4 5" key="1">
    <citation type="submission" date="2012-05" db="EMBL/GenBank/DDBJ databases">
        <title>Recombination and specialization in a pathogen metapopulation.</title>
        <authorList>
            <person name="Gardiner A."/>
            <person name="Kemen E."/>
            <person name="Schultz-Larsen T."/>
            <person name="MacLean D."/>
            <person name="Van Oosterhout C."/>
            <person name="Jones J.D.G."/>
        </authorList>
    </citation>
    <scope>NUCLEOTIDE SEQUENCE [LARGE SCALE GENOMIC DNA]</scope>
    <source>
        <strain evidence="4 5">Ac Nc2</strain>
    </source>
</reference>
<dbReference type="SUPFAM" id="SSF48371">
    <property type="entry name" value="ARM repeat"/>
    <property type="match status" value="1"/>
</dbReference>
<organism evidence="4 5">
    <name type="scientific">Albugo candida</name>
    <dbReference type="NCBI Taxonomy" id="65357"/>
    <lineage>
        <taxon>Eukaryota</taxon>
        <taxon>Sar</taxon>
        <taxon>Stramenopiles</taxon>
        <taxon>Oomycota</taxon>
        <taxon>Peronosporomycetes</taxon>
        <taxon>Albuginales</taxon>
        <taxon>Albuginaceae</taxon>
        <taxon>Albugo</taxon>
    </lineage>
</organism>
<dbReference type="InterPro" id="IPR032436">
    <property type="entry name" value="URB1_C"/>
</dbReference>
<dbReference type="EMBL" id="CAIX01000006">
    <property type="protein sequence ID" value="CCI40218.1"/>
    <property type="molecule type" value="Genomic_DNA"/>
</dbReference>
<proteinExistence type="predicted"/>
<evidence type="ECO:0000313" key="4">
    <source>
        <dbReference type="EMBL" id="CCI40218.1"/>
    </source>
</evidence>
<keyword evidence="5" id="KW-1185">Reference proteome</keyword>
<feature type="domain" description="URB1 C-terminal" evidence="3">
    <location>
        <begin position="1641"/>
        <end position="1864"/>
    </location>
</feature>
<dbReference type="InParanoid" id="A0A024G1M6"/>
<dbReference type="GO" id="GO:0000466">
    <property type="term" value="P:maturation of 5.8S rRNA from tricistronic rRNA transcript (SSU-rRNA, 5.8S rRNA, LSU-rRNA)"/>
    <property type="evidence" value="ECO:0007669"/>
    <property type="project" value="TreeGrafter"/>
</dbReference>
<gene>
    <name evidence="4" type="ORF">BN9_010020</name>
</gene>
<dbReference type="Pfam" id="PF11707">
    <property type="entry name" value="Npa1"/>
    <property type="match status" value="1"/>
</dbReference>
<dbReference type="Proteomes" id="UP000053237">
    <property type="component" value="Unassembled WGS sequence"/>
</dbReference>
<evidence type="ECO:0000259" key="3">
    <source>
        <dbReference type="Pfam" id="PF16201"/>
    </source>
</evidence>
<accession>A0A024G1M6</accession>
<dbReference type="GO" id="GO:0005730">
    <property type="term" value="C:nucleolus"/>
    <property type="evidence" value="ECO:0007669"/>
    <property type="project" value="TreeGrafter"/>
</dbReference>
<dbReference type="InterPro" id="IPR016024">
    <property type="entry name" value="ARM-type_fold"/>
</dbReference>
<dbReference type="InterPro" id="IPR039844">
    <property type="entry name" value="URB1"/>
</dbReference>